<keyword evidence="3" id="KW-0805">Transcription regulation</keyword>
<feature type="domain" description="Myb-like" evidence="8">
    <location>
        <begin position="34"/>
        <end position="82"/>
    </location>
</feature>
<evidence type="ECO:0000256" key="5">
    <source>
        <dbReference type="ARBA" id="ARBA00023163"/>
    </source>
</evidence>
<keyword evidence="2" id="KW-0677">Repeat</keyword>
<dbReference type="Pfam" id="PF00249">
    <property type="entry name" value="Myb_DNA-binding"/>
    <property type="match status" value="2"/>
</dbReference>
<keyword evidence="4" id="KW-0238">DNA-binding</keyword>
<dbReference type="PROSITE" id="PS51294">
    <property type="entry name" value="HTH_MYB"/>
    <property type="match status" value="2"/>
</dbReference>
<dbReference type="Proteomes" id="UP001163823">
    <property type="component" value="Chromosome 8"/>
</dbReference>
<feature type="domain" description="HTH myb-type" evidence="9">
    <location>
        <begin position="83"/>
        <end position="137"/>
    </location>
</feature>
<dbReference type="EMBL" id="JARAOO010000008">
    <property type="protein sequence ID" value="KAJ7960465.1"/>
    <property type="molecule type" value="Genomic_DNA"/>
</dbReference>
<gene>
    <name evidence="10" type="ORF">O6P43_020902</name>
</gene>
<dbReference type="PANTHER" id="PTHR47995">
    <property type="entry name" value="TRANSCRIPTION FACTOR MYB33-RELATED"/>
    <property type="match status" value="1"/>
</dbReference>
<name>A0AAD7PMU3_QUISA</name>
<proteinExistence type="predicted"/>
<feature type="compositionally biased region" description="Basic and acidic residues" evidence="7">
    <location>
        <begin position="1"/>
        <end position="12"/>
    </location>
</feature>
<dbReference type="CDD" id="cd00167">
    <property type="entry name" value="SANT"/>
    <property type="match status" value="2"/>
</dbReference>
<dbReference type="PANTHER" id="PTHR47995:SF18">
    <property type="entry name" value="TRANSCRIPTION FACTOR MYB65"/>
    <property type="match status" value="1"/>
</dbReference>
<protein>
    <submittedName>
        <fullName evidence="10">Transcription factor GAMYB</fullName>
    </submittedName>
</protein>
<dbReference type="AlphaFoldDB" id="A0AAD7PMU3"/>
<feature type="region of interest" description="Disordered" evidence="7">
    <location>
        <begin position="1"/>
        <end position="39"/>
    </location>
</feature>
<feature type="domain" description="Myb-like" evidence="8">
    <location>
        <begin position="83"/>
        <end position="133"/>
    </location>
</feature>
<accession>A0AAD7PMU3</accession>
<comment type="subcellular location">
    <subcellularLocation>
        <location evidence="1">Nucleus</location>
    </subcellularLocation>
</comment>
<feature type="compositionally biased region" description="Basic and acidic residues" evidence="7">
    <location>
        <begin position="432"/>
        <end position="441"/>
    </location>
</feature>
<dbReference type="InterPro" id="IPR001005">
    <property type="entry name" value="SANT/Myb"/>
</dbReference>
<evidence type="ECO:0000256" key="3">
    <source>
        <dbReference type="ARBA" id="ARBA00023015"/>
    </source>
</evidence>
<evidence type="ECO:0000256" key="4">
    <source>
        <dbReference type="ARBA" id="ARBA00023125"/>
    </source>
</evidence>
<dbReference type="InterPro" id="IPR017930">
    <property type="entry name" value="Myb_dom"/>
</dbReference>
<dbReference type="InterPro" id="IPR009057">
    <property type="entry name" value="Homeodomain-like_sf"/>
</dbReference>
<keyword evidence="11" id="KW-1185">Reference proteome</keyword>
<sequence length="463" mass="52436">MRNETGDRKISEGHSSFSVEEATRGENSGEGPPKKGLWTSEEDAILEEYVKKHGEDDWDAVPMLAGLARSGKSCRLRWLYQLKPRLNKDKFTPEEKHRITELQAKLGNKWTKIAEEFPGHTGNSIRNYWVRRMRNLERAKPIYPADVSQQRVLSSSQENPHVGTFPYGDTQHPDFCQAENIQVPEEEFNSLPLNRSVGSSPSYNAWFPMTQPPKRPRETDTNTYQSLETGVISSDPIFSHHSLLNDNASSSEPICGPMKLELPSLQCSETQQGSWGMSASPLPSLESASTLIQSPALNKYPDQTFPCSQQNSGLPEEIEYESRVLEGSNKNSCQQTPDGFSMPEEVVKSLPLIPYDIDWEEYRDPNYPFGHSAAPVWSEYSPFNRSSFPEHDINHETAKEDPALCSRKKETKNENLNTMDLTSPDYALPDLDFNRHSSDYSKDDDDWIRELFGEDSHGPPTSK</sequence>
<comment type="caution">
    <text evidence="10">The sequence shown here is derived from an EMBL/GenBank/DDBJ whole genome shotgun (WGS) entry which is preliminary data.</text>
</comment>
<evidence type="ECO:0000256" key="6">
    <source>
        <dbReference type="ARBA" id="ARBA00023242"/>
    </source>
</evidence>
<dbReference type="KEGG" id="qsa:O6P43_020902"/>
<keyword evidence="6" id="KW-0539">Nucleus</keyword>
<evidence type="ECO:0000259" key="8">
    <source>
        <dbReference type="PROSITE" id="PS50090"/>
    </source>
</evidence>
<dbReference type="PROSITE" id="PS50090">
    <property type="entry name" value="MYB_LIKE"/>
    <property type="match status" value="2"/>
</dbReference>
<reference evidence="10" key="1">
    <citation type="journal article" date="2023" name="Science">
        <title>Elucidation of the pathway for biosynthesis of saponin adjuvants from the soapbark tree.</title>
        <authorList>
            <person name="Reed J."/>
            <person name="Orme A."/>
            <person name="El-Demerdash A."/>
            <person name="Owen C."/>
            <person name="Martin L.B.B."/>
            <person name="Misra R.C."/>
            <person name="Kikuchi S."/>
            <person name="Rejzek M."/>
            <person name="Martin A.C."/>
            <person name="Harkess A."/>
            <person name="Leebens-Mack J."/>
            <person name="Louveau T."/>
            <person name="Stephenson M.J."/>
            <person name="Osbourn A."/>
        </authorList>
    </citation>
    <scope>NUCLEOTIDE SEQUENCE</scope>
    <source>
        <strain evidence="10">S10</strain>
    </source>
</reference>
<evidence type="ECO:0000259" key="9">
    <source>
        <dbReference type="PROSITE" id="PS51294"/>
    </source>
</evidence>
<dbReference type="Gene3D" id="1.10.10.60">
    <property type="entry name" value="Homeodomain-like"/>
    <property type="match status" value="2"/>
</dbReference>
<dbReference type="SUPFAM" id="SSF46689">
    <property type="entry name" value="Homeodomain-like"/>
    <property type="match status" value="1"/>
</dbReference>
<evidence type="ECO:0000313" key="10">
    <source>
        <dbReference type="EMBL" id="KAJ7960465.1"/>
    </source>
</evidence>
<evidence type="ECO:0000256" key="7">
    <source>
        <dbReference type="SAM" id="MobiDB-lite"/>
    </source>
</evidence>
<dbReference type="GO" id="GO:0005634">
    <property type="term" value="C:nucleus"/>
    <property type="evidence" value="ECO:0007669"/>
    <property type="project" value="UniProtKB-SubCell"/>
</dbReference>
<evidence type="ECO:0000313" key="11">
    <source>
        <dbReference type="Proteomes" id="UP001163823"/>
    </source>
</evidence>
<evidence type="ECO:0000256" key="1">
    <source>
        <dbReference type="ARBA" id="ARBA00004123"/>
    </source>
</evidence>
<dbReference type="SMART" id="SM00717">
    <property type="entry name" value="SANT"/>
    <property type="match status" value="2"/>
</dbReference>
<dbReference type="GO" id="GO:0003677">
    <property type="term" value="F:DNA binding"/>
    <property type="evidence" value="ECO:0007669"/>
    <property type="project" value="UniProtKB-KW"/>
</dbReference>
<keyword evidence="5" id="KW-0804">Transcription</keyword>
<evidence type="ECO:0000256" key="2">
    <source>
        <dbReference type="ARBA" id="ARBA00022737"/>
    </source>
</evidence>
<organism evidence="10 11">
    <name type="scientific">Quillaja saponaria</name>
    <name type="common">Soap bark tree</name>
    <dbReference type="NCBI Taxonomy" id="32244"/>
    <lineage>
        <taxon>Eukaryota</taxon>
        <taxon>Viridiplantae</taxon>
        <taxon>Streptophyta</taxon>
        <taxon>Embryophyta</taxon>
        <taxon>Tracheophyta</taxon>
        <taxon>Spermatophyta</taxon>
        <taxon>Magnoliopsida</taxon>
        <taxon>eudicotyledons</taxon>
        <taxon>Gunneridae</taxon>
        <taxon>Pentapetalae</taxon>
        <taxon>rosids</taxon>
        <taxon>fabids</taxon>
        <taxon>Fabales</taxon>
        <taxon>Quillajaceae</taxon>
        <taxon>Quillaja</taxon>
    </lineage>
</organism>
<feature type="domain" description="HTH myb-type" evidence="9">
    <location>
        <begin position="34"/>
        <end position="78"/>
    </location>
</feature>
<feature type="region of interest" description="Disordered" evidence="7">
    <location>
        <begin position="411"/>
        <end position="441"/>
    </location>
</feature>